<sequence length="197" mass="23063">MHFMIHYPRIISQLGPLTQYWCMRFEAKHQYFKRLASRVMNFRNVCRTLADRHQLLQAFQLYSASVGGDVSSTCGKQVKREALADVIQDKVAEEDVIREVKSFTYDHNTDRQGDVLIMKKGQSPKFSLVHAIYTTGKEVLLLLLPLEVLCFRRHRYSYHVQKKPRELYVASPGQEVSSQRLDIYFEAEVMPRCEIFL</sequence>
<proteinExistence type="predicted"/>
<keyword evidence="2" id="KW-1185">Reference proteome</keyword>
<evidence type="ECO:0000313" key="1">
    <source>
        <dbReference type="EMBL" id="KAH9379724.1"/>
    </source>
</evidence>
<protein>
    <submittedName>
        <fullName evidence="1">Uncharacterized protein</fullName>
    </submittedName>
</protein>
<gene>
    <name evidence="1" type="ORF">HPB48_009131</name>
</gene>
<dbReference type="Proteomes" id="UP000821853">
    <property type="component" value="Chromosome 8"/>
</dbReference>
<dbReference type="OrthoDB" id="10056610at2759"/>
<organism evidence="1 2">
    <name type="scientific">Haemaphysalis longicornis</name>
    <name type="common">Bush tick</name>
    <dbReference type="NCBI Taxonomy" id="44386"/>
    <lineage>
        <taxon>Eukaryota</taxon>
        <taxon>Metazoa</taxon>
        <taxon>Ecdysozoa</taxon>
        <taxon>Arthropoda</taxon>
        <taxon>Chelicerata</taxon>
        <taxon>Arachnida</taxon>
        <taxon>Acari</taxon>
        <taxon>Parasitiformes</taxon>
        <taxon>Ixodida</taxon>
        <taxon>Ixodoidea</taxon>
        <taxon>Ixodidae</taxon>
        <taxon>Haemaphysalinae</taxon>
        <taxon>Haemaphysalis</taxon>
    </lineage>
</organism>
<dbReference type="VEuPathDB" id="VectorBase:HLOH_051114"/>
<accession>A0A9J6GZ86</accession>
<reference evidence="1 2" key="1">
    <citation type="journal article" date="2020" name="Cell">
        <title>Large-Scale Comparative Analyses of Tick Genomes Elucidate Their Genetic Diversity and Vector Capacities.</title>
        <authorList>
            <consortium name="Tick Genome and Microbiome Consortium (TIGMIC)"/>
            <person name="Jia N."/>
            <person name="Wang J."/>
            <person name="Shi W."/>
            <person name="Du L."/>
            <person name="Sun Y."/>
            <person name="Zhan W."/>
            <person name="Jiang J.F."/>
            <person name="Wang Q."/>
            <person name="Zhang B."/>
            <person name="Ji P."/>
            <person name="Bell-Sakyi L."/>
            <person name="Cui X.M."/>
            <person name="Yuan T.T."/>
            <person name="Jiang B.G."/>
            <person name="Yang W.F."/>
            <person name="Lam T.T."/>
            <person name="Chang Q.C."/>
            <person name="Ding S.J."/>
            <person name="Wang X.J."/>
            <person name="Zhu J.G."/>
            <person name="Ruan X.D."/>
            <person name="Zhao L."/>
            <person name="Wei J.T."/>
            <person name="Ye R.Z."/>
            <person name="Que T.C."/>
            <person name="Du C.H."/>
            <person name="Zhou Y.H."/>
            <person name="Cheng J.X."/>
            <person name="Dai P.F."/>
            <person name="Guo W.B."/>
            <person name="Han X.H."/>
            <person name="Huang E.J."/>
            <person name="Li L.F."/>
            <person name="Wei W."/>
            <person name="Gao Y.C."/>
            <person name="Liu J.Z."/>
            <person name="Shao H.Z."/>
            <person name="Wang X."/>
            <person name="Wang C.C."/>
            <person name="Yang T.C."/>
            <person name="Huo Q.B."/>
            <person name="Li W."/>
            <person name="Chen H.Y."/>
            <person name="Chen S.E."/>
            <person name="Zhou L.G."/>
            <person name="Ni X.B."/>
            <person name="Tian J.H."/>
            <person name="Sheng Y."/>
            <person name="Liu T."/>
            <person name="Pan Y.S."/>
            <person name="Xia L.Y."/>
            <person name="Li J."/>
            <person name="Zhao F."/>
            <person name="Cao W.C."/>
        </authorList>
    </citation>
    <scope>NUCLEOTIDE SEQUENCE [LARGE SCALE GENOMIC DNA]</scope>
    <source>
        <strain evidence="1">HaeL-2018</strain>
    </source>
</reference>
<comment type="caution">
    <text evidence="1">The sequence shown here is derived from an EMBL/GenBank/DDBJ whole genome shotgun (WGS) entry which is preliminary data.</text>
</comment>
<name>A0A9J6GZ86_HAELO</name>
<evidence type="ECO:0000313" key="2">
    <source>
        <dbReference type="Proteomes" id="UP000821853"/>
    </source>
</evidence>
<dbReference type="AlphaFoldDB" id="A0A9J6GZ86"/>
<dbReference type="EMBL" id="JABSTR010000010">
    <property type="protein sequence ID" value="KAH9379724.1"/>
    <property type="molecule type" value="Genomic_DNA"/>
</dbReference>